<evidence type="ECO:0000313" key="2">
    <source>
        <dbReference type="Proteomes" id="UP000249555"/>
    </source>
</evidence>
<dbReference type="AlphaFoldDB" id="A0A2W4YRY8"/>
<comment type="caution">
    <text evidence="1">The sequence shown here is derived from an EMBL/GenBank/DDBJ whole genome shotgun (WGS) entry which is preliminary data.</text>
</comment>
<dbReference type="EMBL" id="QFMX01000013">
    <property type="protein sequence ID" value="PZO72306.1"/>
    <property type="molecule type" value="Genomic_DNA"/>
</dbReference>
<dbReference type="Proteomes" id="UP000249555">
    <property type="component" value="Unassembled WGS sequence"/>
</dbReference>
<proteinExistence type="predicted"/>
<accession>A0A2W4YRY8</accession>
<name>A0A2W4YRY8_9SPHN</name>
<reference evidence="1 2" key="1">
    <citation type="submission" date="2017-08" db="EMBL/GenBank/DDBJ databases">
        <title>Infants hospitalized years apart are colonized by the same room-sourced microbial strains.</title>
        <authorList>
            <person name="Brooks B."/>
            <person name="Olm M.R."/>
            <person name="Firek B.A."/>
            <person name="Baker R."/>
            <person name="Thomas B.C."/>
            <person name="Morowitz M.J."/>
            <person name="Banfield J.F."/>
        </authorList>
    </citation>
    <scope>NUCLEOTIDE SEQUENCE [LARGE SCALE GENOMIC DNA]</scope>
    <source>
        <strain evidence="1">S2_018_000_R3_119</strain>
    </source>
</reference>
<evidence type="ECO:0000313" key="1">
    <source>
        <dbReference type="EMBL" id="PZO72306.1"/>
    </source>
</evidence>
<organism evidence="1 2">
    <name type="scientific">Sphingomonas taxi</name>
    <dbReference type="NCBI Taxonomy" id="1549858"/>
    <lineage>
        <taxon>Bacteria</taxon>
        <taxon>Pseudomonadati</taxon>
        <taxon>Pseudomonadota</taxon>
        <taxon>Alphaproteobacteria</taxon>
        <taxon>Sphingomonadales</taxon>
        <taxon>Sphingomonadaceae</taxon>
        <taxon>Sphingomonas</taxon>
    </lineage>
</organism>
<gene>
    <name evidence="1" type="ORF">DI640_13105</name>
</gene>
<sequence length="144" mass="16194">MKRYFKATVSLLIEVNDSALAEAEAEAADAVAEMLRSLHYNNTTTLADWQYANGGALQPLTDAEACGEFYEIMDHTNTPIDDGTEPTYYIQQASFSDDDVKMRWSNKLGWVDPHMGEHDLFTQHERNTLTLPIGGEWVQNPVLP</sequence>
<protein>
    <submittedName>
        <fullName evidence="1">Uncharacterized protein</fullName>
    </submittedName>
</protein>